<dbReference type="EMBL" id="JBEPTF010000001">
    <property type="protein sequence ID" value="MET4683537.1"/>
    <property type="molecule type" value="Genomic_DNA"/>
</dbReference>
<reference evidence="6 7" key="1">
    <citation type="submission" date="2024-06" db="EMBL/GenBank/DDBJ databases">
        <title>Sorghum-associated microbial communities from plants grown in Nebraska, USA.</title>
        <authorList>
            <person name="Schachtman D."/>
        </authorList>
    </citation>
    <scope>NUCLEOTIDE SEQUENCE [LARGE SCALE GENOMIC DNA]</scope>
    <source>
        <strain evidence="6 7">2814</strain>
    </source>
</reference>
<feature type="domain" description="Cytochrome c" evidence="5">
    <location>
        <begin position="373"/>
        <end position="546"/>
    </location>
</feature>
<evidence type="ECO:0000256" key="2">
    <source>
        <dbReference type="ARBA" id="ARBA00022723"/>
    </source>
</evidence>
<keyword evidence="2 4" id="KW-0479">Metal-binding</keyword>
<evidence type="ECO:0000313" key="6">
    <source>
        <dbReference type="EMBL" id="MET4683537.1"/>
    </source>
</evidence>
<dbReference type="InterPro" id="IPR051395">
    <property type="entry name" value="Cytochrome_c_Peroxidase/MauG"/>
</dbReference>
<comment type="caution">
    <text evidence="6">The sequence shown here is derived from an EMBL/GenBank/DDBJ whole genome shotgun (WGS) entry which is preliminary data.</text>
</comment>
<dbReference type="RefSeq" id="WP_354088456.1">
    <property type="nucleotide sequence ID" value="NZ_JBEPTF010000001.1"/>
</dbReference>
<dbReference type="InterPro" id="IPR009056">
    <property type="entry name" value="Cyt_c-like_dom"/>
</dbReference>
<keyword evidence="3 4" id="KW-0408">Iron</keyword>
<dbReference type="PANTHER" id="PTHR30600">
    <property type="entry name" value="CYTOCHROME C PEROXIDASE-RELATED"/>
    <property type="match status" value="1"/>
</dbReference>
<accession>A0ABV2RAE3</accession>
<dbReference type="Proteomes" id="UP001549313">
    <property type="component" value="Unassembled WGS sequence"/>
</dbReference>
<gene>
    <name evidence="6" type="ORF">ABIE19_001446</name>
</gene>
<evidence type="ECO:0000313" key="7">
    <source>
        <dbReference type="Proteomes" id="UP001549313"/>
    </source>
</evidence>
<organism evidence="6 7">
    <name type="scientific">Brevundimonas faecalis</name>
    <dbReference type="NCBI Taxonomy" id="947378"/>
    <lineage>
        <taxon>Bacteria</taxon>
        <taxon>Pseudomonadati</taxon>
        <taxon>Pseudomonadota</taxon>
        <taxon>Alphaproteobacteria</taxon>
        <taxon>Caulobacterales</taxon>
        <taxon>Caulobacteraceae</taxon>
        <taxon>Brevundimonas</taxon>
    </lineage>
</organism>
<sequence>MKAMRGLLLVLVLDGCGATQGAWNFARGHIGATATALDEQRLTDGVEARGAMLFAFGDYGGLDSDAMNTVAVPWRLTSAALVLDQSPDDLSQAALGRILAQYGFLSPARIVNWPEGAAPPPRAEAVLGVTLGMGRRSLPPLELQIGNIGCAACHSAPTYDAQGLPQTDQVWLGAPSPSLNLEAYTQGLYRALQNGVERPDRLLAAARALYPEMTAREAATLERFVMPRLRKRMAAIEATGQGVLPFSNGLPGATNGVAALKLQHGLLAGDPNVREREVGFTSIPHLADRAWRSALLWDGAYAPPGETRFRPMTAVDLTPEHRDRLADITAYFTVPSMGVSGEQARRIAPEVRTAWVFLQTLRPQAFPGRIDAARAAEGGGIFHRACATCHGTYEETPQGPRLTRFPNWAGDMGTDRARIEALDDELAARINASPVRRSIAAVRTGVYAAPPLTGVWQSAPYLHNGSVPSLAALMGLEPRPERFQLGGHAMDLDRVGVAWPEGYSPYSRPEWVDTRRPGLSAKGHEAPFAGLSREERLSLLEYLKLL</sequence>
<dbReference type="Gene3D" id="1.10.760.10">
    <property type="entry name" value="Cytochrome c-like domain"/>
    <property type="match status" value="1"/>
</dbReference>
<dbReference type="PANTHER" id="PTHR30600:SF9">
    <property type="entry name" value="BLR7738 PROTEIN"/>
    <property type="match status" value="1"/>
</dbReference>
<dbReference type="InterPro" id="IPR036909">
    <property type="entry name" value="Cyt_c-like_dom_sf"/>
</dbReference>
<dbReference type="Pfam" id="PF21419">
    <property type="entry name" value="RoxA-like_Cyt-c"/>
    <property type="match status" value="1"/>
</dbReference>
<evidence type="ECO:0000256" key="1">
    <source>
        <dbReference type="ARBA" id="ARBA00022617"/>
    </source>
</evidence>
<name>A0ABV2RAE3_9CAUL</name>
<dbReference type="PROSITE" id="PS51007">
    <property type="entry name" value="CYTC"/>
    <property type="match status" value="1"/>
</dbReference>
<proteinExistence type="predicted"/>
<evidence type="ECO:0000256" key="4">
    <source>
        <dbReference type="PROSITE-ProRule" id="PRU00433"/>
    </source>
</evidence>
<evidence type="ECO:0000259" key="5">
    <source>
        <dbReference type="PROSITE" id="PS51007"/>
    </source>
</evidence>
<keyword evidence="1 4" id="KW-0349">Heme</keyword>
<evidence type="ECO:0000256" key="3">
    <source>
        <dbReference type="ARBA" id="ARBA00023004"/>
    </source>
</evidence>
<protein>
    <submittedName>
        <fullName evidence="6">Mono/diheme cytochrome c family protein</fullName>
    </submittedName>
</protein>
<keyword evidence="7" id="KW-1185">Reference proteome</keyword>
<dbReference type="SUPFAM" id="SSF46626">
    <property type="entry name" value="Cytochrome c"/>
    <property type="match status" value="2"/>
</dbReference>